<proteinExistence type="predicted"/>
<dbReference type="Pfam" id="PF02138">
    <property type="entry name" value="Beach"/>
    <property type="match status" value="1"/>
</dbReference>
<dbReference type="Gene3D" id="1.10.1540.10">
    <property type="entry name" value="BEACH domain"/>
    <property type="match status" value="1"/>
</dbReference>
<gene>
    <name evidence="5" type="ORF">M9Y10_028973</name>
</gene>
<comment type="caution">
    <text evidence="5">The sequence shown here is derived from an EMBL/GenBank/DDBJ whole genome shotgun (WGS) entry which is preliminary data.</text>
</comment>
<evidence type="ECO:0000313" key="6">
    <source>
        <dbReference type="Proteomes" id="UP001470230"/>
    </source>
</evidence>
<evidence type="ECO:0000259" key="3">
    <source>
        <dbReference type="PROSITE" id="PS50089"/>
    </source>
</evidence>
<dbReference type="PANTHER" id="PTHR13743">
    <property type="entry name" value="BEIGE/BEACH-RELATED"/>
    <property type="match status" value="1"/>
</dbReference>
<reference evidence="5 6" key="1">
    <citation type="submission" date="2024-04" db="EMBL/GenBank/DDBJ databases">
        <title>Tritrichomonas musculus Genome.</title>
        <authorList>
            <person name="Alves-Ferreira E."/>
            <person name="Grigg M."/>
            <person name="Lorenzi H."/>
            <person name="Galac M."/>
        </authorList>
    </citation>
    <scope>NUCLEOTIDE SEQUENCE [LARGE SCALE GENOMIC DNA]</scope>
    <source>
        <strain evidence="5 6">EAF2021</strain>
    </source>
</reference>
<keyword evidence="1" id="KW-0863">Zinc-finger</keyword>
<sequence>MSNWIEKTIRSFSIGGASALRFMGDSAKNPEAQHFHKMVRDLPSNSMPTACIDYFMEHFGHYREDEIQNLHLDHEVTFVIQQLIPFLQKKIQGKQQADKEFAFLLKTISVYVPDLKSNHILGNFIFVIIETDDESLLNLSSNIISRVLLKYTIFQAYFFKDEGARLWNSCFIQNPNSNKIAGPVFINAIQIFNVRNIEKVKSLMTAILESFQFMKLCEATSQNAIEFISFFIIKFNTGNFLSVFFDCSLQFFSLLDNFDCFSRFLVAQTADPAIPWKSLNEICSMPELKRDLMISTIDIVFNLLRSPQITIFKAKPFSHRIREIPLDRQKMLFEIVNALPFSEKLNFFVDIVPTWKSGADTSLVEMLVKKNEWGSSISTMISAFVLVDDFDTFKKNINEDKSFSNTLSYLFSKVTSNMELSIALYHPMILLSLDDIEVANEAIKKLVLYEDPTMSSFPFIASLQNDEITDKVFDIFSSLATRSPIFVATFLQNNGVSALFHCLKSEASIDFLASIAGNGPYELLDSYISEHFEESKLAELSQESLCKLMMGLKHDSDSTGLLRIPSLCKFVKNIPILTQFDRYIFGNYSVKYMNENDSNSDHYLRKYAPTYMEPNVAMKLCNDPEMLTYLTNPSVQHFPVFQCHLDSPHCAASIKLATSTTFWIYVEKILKETTILSTHFGEIKLKADTIQFFGMKPIICLPQRWHMITILLSDKTFTQQNVTCYFDLNQVGVTNTGNGTRAILGSETKTNAIYYFSGSFQTSTTISTMSEIKQRYKSGPGFFCPTSIRMKPGFTFIPYKGIAKYLPRLGGPEFIFLKMLEATEMSEFNLLVESAFNLLHLLLIDSGFFFAALRYTLFKKKSLFNNQLEPLLFKGLQMRLESRWEYSNKFILDYNILSMEGLTFVFLPQIIEVANDPSQLFNYLIDSFIIFDLKKETEQNFINCISTILNMYPKFLKKILLTITSANFIDSPFFLDELYDPRMKRKQDILYQMIIDNTDLLPKFVPFDVAIELLSTMRDDLALDMIQNMAKMTLVDPNYFSIDVLKKCKPLFTVLIKEESLWRVLFTFYTGSIADKIDDFAELDMIRPLMTEDLLDLVCERMAYENTSIDIEMLSIRILRTLIKLIAKSNVLILDFFNQIQRLCALGFDQYANSPMPFSLEEDTLKPKLLSMIQSSFITKEKVEKFTFQRVYPLDPVLFEETKRYLSKSPDIPSFNIDAATQQPPQQPSNQTSSQLLLSQLLSSPKAQPTPEIFKRALESENADVIAKLASNTLVEKLNNSLSNARKMCVRMLINSADVLPEISIPMHRKIALYVLSSTIPLNDEAYEFFIKFEITRIIEGWWDGQINTFFKSSFPRYCKSTKHLLVSCLSRCENEDEKLNLMVYLCNSPFFAELANDPLITTVLAITLSSESIMAKENYQYIKNILMKTIPDSPFTQALSKGNLTNFVQTTIDPNSNPYTTFMNENKKQALSASKTDRETRFDVTKNQNCTSANLCRVTRLMDSFFIRTAFRYQFFNRFNTSNLEVDAAISKIFHKKSILNINEHPNEHKYMLSTAPQPFVVPQKLIPLTYYYPIPEKKTSKPLIIPQSKHFRQYPSILPEISVEQYGPKCLDGWDLPPFVNSASLAYLLKIFFDTKTLIGCSMLSTPEVLPCVGSISNDYFSILMNADLVGSADAEEIALKTTSDMLCHFAAFEDALYGVYGSCRLFANHPTLRISFNDIILALPRRFIYTNTEVDFFLTNGLHFTFVMKESDRKLFMSKIKPLPDVPYINSGPLFAANLLAAGVQNVSKMWVNQELSTYDYLMYLNVVGGRSFNDLSQYPVFPWVLGDYNKNEPVLKRDLTKPMGIQTKARMERFKINYEETEPHCHYGTHYSNPAAVMHYMMRVEPFTFFNLHLHNGMDHVDRQFTSINDSWHSASESNQSDLKELIPEFYTLPIMFEDVNKIDFKFRTDGTPLNYVLMPPWGKDSFTFIWKMREALECPETTSSIGSWIDLIFGFKQRGQAAIDAMNVFQPLTYDLTYDPTGSVNENWHDSLTFNISLALHLISDTIVDNAGNSSTGINSSSSSAGSLNDSNVLTKTFMSSTQMKGIIDAVNQFGQCPAQLFTYPHPRCNRTEIPNIINSKFRITQLTRVDSEIDTIQFKDDLPFFLPRFEHRIGPKMSLVKVWDSYIEQVYEKMSFMNRNNGTSSTTNANNNVSTSNTIEGDNDLSMIKNKNLVISSVDSVTATCVSSDSLYLAVASRLGVIDVFHCISDTPILINQLITTSFCIRAIGISSQHGMVCAADQHKLMLFDYSTSFLMCEKELVCTSQPTTSPNSMNNSISIPNLENFNNNSVIMNEIEQIVFDDVSNLIVCMSQNGFTVYGLDLRFIAQTPKFPRPFTCISVCDSSVWQKKPFFATGHVGGYVYCWTLDIDPQSSPIEMMTDKEKEKEEIEKEQELEQYKEKEREMRKEKEEKKERDEEEKIKESEEKELQKEIKSESGSSSGEGVADKQIETDSSETESDISSSQERLDNFNIKVMTAKSDKDRKEIEKKILTKLRNLNEFPASSCDSGERSIKPTLVMQTGKTLITAVSIFARNRAIIAVDRTGGVSMASTSMMRSRFISQTVFRKCSICGNELAARHSYRCTTCGLFVCKSCIVSKKPLLCSSCREELFEKSSTSSSIPTIPSTSSITSVDSTLSSDNNKNEEEDINEAILRQNKLIRQQKQAQEEERQQKLVNKGNQEKTKIENQIESQVEKINNNTNINSNKNDNDNENKAKGGNDNNNDNNNTIDLKPEKRKLLFPPSMMRHSIQLNSKQILNAKKLLRIDQINITDNNNDNDDAKTHNTVSPLLENDNEEEEESSDGFGVDLTYRNQNIDSVFKFSSDNAPKQYRHSI</sequence>
<feature type="compositionally biased region" description="Low complexity" evidence="2">
    <location>
        <begin position="2764"/>
        <end position="2774"/>
    </location>
</feature>
<feature type="region of interest" description="Disordered" evidence="2">
    <location>
        <begin position="2662"/>
        <end position="2690"/>
    </location>
</feature>
<dbReference type="InterPro" id="IPR001841">
    <property type="entry name" value="Znf_RING"/>
</dbReference>
<dbReference type="SUPFAM" id="SSF81837">
    <property type="entry name" value="BEACH domain"/>
    <property type="match status" value="1"/>
</dbReference>
<feature type="compositionally biased region" description="Basic and acidic residues" evidence="2">
    <location>
        <begin position="2753"/>
        <end position="2763"/>
    </location>
</feature>
<dbReference type="CDD" id="cd06071">
    <property type="entry name" value="Beach"/>
    <property type="match status" value="1"/>
</dbReference>
<keyword evidence="6" id="KW-1185">Reference proteome</keyword>
<feature type="compositionally biased region" description="Basic and acidic residues" evidence="2">
    <location>
        <begin position="2426"/>
        <end position="2481"/>
    </location>
</feature>
<dbReference type="PROSITE" id="PS50197">
    <property type="entry name" value="BEACH"/>
    <property type="match status" value="1"/>
</dbReference>
<dbReference type="EMBL" id="JAPFFF010000004">
    <property type="protein sequence ID" value="KAK8891753.1"/>
    <property type="molecule type" value="Genomic_DNA"/>
</dbReference>
<feature type="compositionally biased region" description="Low complexity" evidence="2">
    <location>
        <begin position="2662"/>
        <end position="2686"/>
    </location>
</feature>
<dbReference type="InterPro" id="IPR015943">
    <property type="entry name" value="WD40/YVTN_repeat-like_dom_sf"/>
</dbReference>
<dbReference type="Proteomes" id="UP001470230">
    <property type="component" value="Unassembled WGS sequence"/>
</dbReference>
<dbReference type="SUPFAM" id="SSF50978">
    <property type="entry name" value="WD40 repeat-like"/>
    <property type="match status" value="1"/>
</dbReference>
<accession>A0ABR2KLP5</accession>
<dbReference type="PANTHER" id="PTHR13743:SF123">
    <property type="entry name" value="PROTEIN FAN"/>
    <property type="match status" value="1"/>
</dbReference>
<keyword evidence="1" id="KW-0862">Zinc</keyword>
<dbReference type="InterPro" id="IPR036372">
    <property type="entry name" value="BEACH_dom_sf"/>
</dbReference>
<evidence type="ECO:0000313" key="5">
    <source>
        <dbReference type="EMBL" id="KAK8891753.1"/>
    </source>
</evidence>
<dbReference type="Gene3D" id="2.130.10.10">
    <property type="entry name" value="YVTN repeat-like/Quinoprotein amine dehydrogenase"/>
    <property type="match status" value="1"/>
</dbReference>
<dbReference type="InterPro" id="IPR011011">
    <property type="entry name" value="Znf_FYVE_PHD"/>
</dbReference>
<evidence type="ECO:0000259" key="4">
    <source>
        <dbReference type="PROSITE" id="PS50197"/>
    </source>
</evidence>
<feature type="compositionally biased region" description="Acidic residues" evidence="2">
    <location>
        <begin position="2838"/>
        <end position="2847"/>
    </location>
</feature>
<evidence type="ECO:0008006" key="7">
    <source>
        <dbReference type="Google" id="ProtNLM"/>
    </source>
</evidence>
<feature type="domain" description="RING-type" evidence="3">
    <location>
        <begin position="2614"/>
        <end position="2653"/>
    </location>
</feature>
<feature type="compositionally biased region" description="Low complexity" evidence="2">
    <location>
        <begin position="2740"/>
        <end position="2752"/>
    </location>
</feature>
<feature type="region of interest" description="Disordered" evidence="2">
    <location>
        <begin position="2709"/>
        <end position="2780"/>
    </location>
</feature>
<dbReference type="InterPro" id="IPR000409">
    <property type="entry name" value="BEACH_dom"/>
</dbReference>
<keyword evidence="1" id="KW-0479">Metal-binding</keyword>
<dbReference type="PROSITE" id="PS50089">
    <property type="entry name" value="ZF_RING_2"/>
    <property type="match status" value="1"/>
</dbReference>
<dbReference type="SUPFAM" id="SSF57903">
    <property type="entry name" value="FYVE/PHD zinc finger"/>
    <property type="match status" value="1"/>
</dbReference>
<protein>
    <recommendedName>
        <fullName evidence="7">Beige/BEACH domain containing protein</fullName>
    </recommendedName>
</protein>
<dbReference type="InterPro" id="IPR050865">
    <property type="entry name" value="BEACH_Domain"/>
</dbReference>
<feature type="domain" description="BEACH" evidence="4">
    <location>
        <begin position="1779"/>
        <end position="2061"/>
    </location>
</feature>
<dbReference type="InterPro" id="IPR036322">
    <property type="entry name" value="WD40_repeat_dom_sf"/>
</dbReference>
<evidence type="ECO:0000256" key="2">
    <source>
        <dbReference type="SAM" id="MobiDB-lite"/>
    </source>
</evidence>
<evidence type="ECO:0000256" key="1">
    <source>
        <dbReference type="PROSITE-ProRule" id="PRU00175"/>
    </source>
</evidence>
<organism evidence="5 6">
    <name type="scientific">Tritrichomonas musculus</name>
    <dbReference type="NCBI Taxonomy" id="1915356"/>
    <lineage>
        <taxon>Eukaryota</taxon>
        <taxon>Metamonada</taxon>
        <taxon>Parabasalia</taxon>
        <taxon>Tritrichomonadida</taxon>
        <taxon>Tritrichomonadidae</taxon>
        <taxon>Tritrichomonas</taxon>
    </lineage>
</organism>
<feature type="region of interest" description="Disordered" evidence="2">
    <location>
        <begin position="2426"/>
        <end position="2512"/>
    </location>
</feature>
<name>A0ABR2KLP5_9EUKA</name>
<feature type="region of interest" description="Disordered" evidence="2">
    <location>
        <begin position="2819"/>
        <end position="2853"/>
    </location>
</feature>
<dbReference type="SMART" id="SM01026">
    <property type="entry name" value="Beach"/>
    <property type="match status" value="1"/>
</dbReference>